<proteinExistence type="predicted"/>
<reference evidence="1 2" key="1">
    <citation type="journal article" date="2021" name="Commun. Biol.">
        <title>The genome of Shorea leprosula (Dipterocarpaceae) highlights the ecological relevance of drought in aseasonal tropical rainforests.</title>
        <authorList>
            <person name="Ng K.K.S."/>
            <person name="Kobayashi M.J."/>
            <person name="Fawcett J.A."/>
            <person name="Hatakeyama M."/>
            <person name="Paape T."/>
            <person name="Ng C.H."/>
            <person name="Ang C.C."/>
            <person name="Tnah L.H."/>
            <person name="Lee C.T."/>
            <person name="Nishiyama T."/>
            <person name="Sese J."/>
            <person name="O'Brien M.J."/>
            <person name="Copetti D."/>
            <person name="Mohd Noor M.I."/>
            <person name="Ong R.C."/>
            <person name="Putra M."/>
            <person name="Sireger I.Z."/>
            <person name="Indrioko S."/>
            <person name="Kosugi Y."/>
            <person name="Izuno A."/>
            <person name="Isagi Y."/>
            <person name="Lee S.L."/>
            <person name="Shimizu K.K."/>
        </authorList>
    </citation>
    <scope>NUCLEOTIDE SEQUENCE [LARGE SCALE GENOMIC DNA]</scope>
    <source>
        <strain evidence="1">214</strain>
    </source>
</reference>
<name>A0AAV5MTZ9_9ROSI</name>
<comment type="caution">
    <text evidence="1">The sequence shown here is derived from an EMBL/GenBank/DDBJ whole genome shotgun (WGS) entry which is preliminary data.</text>
</comment>
<evidence type="ECO:0000313" key="1">
    <source>
        <dbReference type="EMBL" id="GKV53015.1"/>
    </source>
</evidence>
<dbReference type="Proteomes" id="UP001054252">
    <property type="component" value="Unassembled WGS sequence"/>
</dbReference>
<evidence type="ECO:0000313" key="2">
    <source>
        <dbReference type="Proteomes" id="UP001054252"/>
    </source>
</evidence>
<dbReference type="EMBL" id="BPVZ01001008">
    <property type="protein sequence ID" value="GKV53015.1"/>
    <property type="molecule type" value="Genomic_DNA"/>
</dbReference>
<keyword evidence="2" id="KW-1185">Reference proteome</keyword>
<accession>A0AAV5MTZ9</accession>
<organism evidence="1 2">
    <name type="scientific">Rubroshorea leprosula</name>
    <dbReference type="NCBI Taxonomy" id="152421"/>
    <lineage>
        <taxon>Eukaryota</taxon>
        <taxon>Viridiplantae</taxon>
        <taxon>Streptophyta</taxon>
        <taxon>Embryophyta</taxon>
        <taxon>Tracheophyta</taxon>
        <taxon>Spermatophyta</taxon>
        <taxon>Magnoliopsida</taxon>
        <taxon>eudicotyledons</taxon>
        <taxon>Gunneridae</taxon>
        <taxon>Pentapetalae</taxon>
        <taxon>rosids</taxon>
        <taxon>malvids</taxon>
        <taxon>Malvales</taxon>
        <taxon>Dipterocarpaceae</taxon>
        <taxon>Rubroshorea</taxon>
    </lineage>
</organism>
<gene>
    <name evidence="1" type="ORF">SLEP1_g59565</name>
</gene>
<protein>
    <submittedName>
        <fullName evidence="1">Uncharacterized protein</fullName>
    </submittedName>
</protein>
<sequence length="45" mass="4991">MELLKVGFPSYTFLHCSGKEMAAEGNVDLSTLQSWLSETNEIGKQ</sequence>
<dbReference type="AlphaFoldDB" id="A0AAV5MTZ9"/>